<evidence type="ECO:0000313" key="2">
    <source>
        <dbReference type="EMBL" id="RFU81645.1"/>
    </source>
</evidence>
<dbReference type="Proteomes" id="UP000266272">
    <property type="component" value="Unassembled WGS sequence"/>
</dbReference>
<evidence type="ECO:0000313" key="3">
    <source>
        <dbReference type="Proteomes" id="UP000266272"/>
    </source>
</evidence>
<protein>
    <submittedName>
        <fullName evidence="2">Uncharacterized protein</fullName>
    </submittedName>
</protein>
<sequence length="339" mass="36976">MADTPKPRQDTAKRPTIKLPHPVYTDAPFSDPDPSLSFDEMRDRARKKRLADNQASTSAQPGNPPSEPVQKAPGPEVADTSQGPPKPSPPQTDSWNGCITREKLNGGYVILSPLGAILVETDDTVIDVTEKVIRFSGEVEIPVDCVADEDLVVYKVFGRCRHLFENLDSFAAKKGPRNWSEDLNGKKSADGTIINAAYIGVGMCLQGPIFARQDPMVKGSDPEDRSRFNLKGMALKVEPRSTVVGLGTIPHYNMTTQENLMALKKLVNGKPAEKLLSGPELKYYSDKASKLMTALHKGASLSPPSRSHARTFPELAPGTRVDDNIGAELQTQPKSMFLK</sequence>
<keyword evidence="3" id="KW-1185">Reference proteome</keyword>
<feature type="region of interest" description="Disordered" evidence="1">
    <location>
        <begin position="298"/>
        <end position="321"/>
    </location>
</feature>
<name>A0A395NZW1_TRIAR</name>
<dbReference type="EMBL" id="PXOA01000035">
    <property type="protein sequence ID" value="RFU81645.1"/>
    <property type="molecule type" value="Genomic_DNA"/>
</dbReference>
<comment type="caution">
    <text evidence="2">The sequence shown here is derived from an EMBL/GenBank/DDBJ whole genome shotgun (WGS) entry which is preliminary data.</text>
</comment>
<organism evidence="2 3">
    <name type="scientific">Trichoderma arundinaceum</name>
    <dbReference type="NCBI Taxonomy" id="490622"/>
    <lineage>
        <taxon>Eukaryota</taxon>
        <taxon>Fungi</taxon>
        <taxon>Dikarya</taxon>
        <taxon>Ascomycota</taxon>
        <taxon>Pezizomycotina</taxon>
        <taxon>Sordariomycetes</taxon>
        <taxon>Hypocreomycetidae</taxon>
        <taxon>Hypocreales</taxon>
        <taxon>Hypocreaceae</taxon>
        <taxon>Trichoderma</taxon>
    </lineage>
</organism>
<proteinExistence type="predicted"/>
<feature type="compositionally biased region" description="Basic and acidic residues" evidence="1">
    <location>
        <begin position="1"/>
        <end position="13"/>
    </location>
</feature>
<accession>A0A395NZW1</accession>
<feature type="region of interest" description="Disordered" evidence="1">
    <location>
        <begin position="1"/>
        <end position="98"/>
    </location>
</feature>
<gene>
    <name evidence="2" type="ORF">TARUN_533</name>
</gene>
<reference evidence="2 3" key="1">
    <citation type="journal article" date="2018" name="PLoS Pathog.">
        <title>Evolution of structural diversity of trichothecenes, a family of toxins produced by plant pathogenic and entomopathogenic fungi.</title>
        <authorList>
            <person name="Proctor R.H."/>
            <person name="McCormick S.P."/>
            <person name="Kim H.S."/>
            <person name="Cardoza R.E."/>
            <person name="Stanley A.M."/>
            <person name="Lindo L."/>
            <person name="Kelly A."/>
            <person name="Brown D.W."/>
            <person name="Lee T."/>
            <person name="Vaughan M.M."/>
            <person name="Alexander N.J."/>
            <person name="Busman M."/>
            <person name="Gutierrez S."/>
        </authorList>
    </citation>
    <scope>NUCLEOTIDE SEQUENCE [LARGE SCALE GENOMIC DNA]</scope>
    <source>
        <strain evidence="2 3">IBT 40837</strain>
    </source>
</reference>
<dbReference type="AlphaFoldDB" id="A0A395NZW1"/>
<evidence type="ECO:0000256" key="1">
    <source>
        <dbReference type="SAM" id="MobiDB-lite"/>
    </source>
</evidence>